<dbReference type="AlphaFoldDB" id="A0A9X1PHN0"/>
<evidence type="ECO:0000313" key="1">
    <source>
        <dbReference type="EMBL" id="MCF0060455.1"/>
    </source>
</evidence>
<organism evidence="1 2">
    <name type="scientific">Dyadobacter chenwenxiniae</name>
    <dbReference type="NCBI Taxonomy" id="2906456"/>
    <lineage>
        <taxon>Bacteria</taxon>
        <taxon>Pseudomonadati</taxon>
        <taxon>Bacteroidota</taxon>
        <taxon>Cytophagia</taxon>
        <taxon>Cytophagales</taxon>
        <taxon>Spirosomataceae</taxon>
        <taxon>Dyadobacter</taxon>
    </lineage>
</organism>
<dbReference type="InterPro" id="IPR025366">
    <property type="entry name" value="DUF4270"/>
</dbReference>
<accession>A0A9X1PHN0</accession>
<name>A0A9X1PHN0_9BACT</name>
<dbReference type="EMBL" id="JAJTTC010000001">
    <property type="protein sequence ID" value="MCF0060455.1"/>
    <property type="molecule type" value="Genomic_DNA"/>
</dbReference>
<keyword evidence="2" id="KW-1185">Reference proteome</keyword>
<reference evidence="1" key="1">
    <citation type="submission" date="2021-12" db="EMBL/GenBank/DDBJ databases">
        <title>Novel species in genus Dyadobacter.</title>
        <authorList>
            <person name="Ma C."/>
        </authorList>
    </citation>
    <scope>NUCLEOTIDE SEQUENCE</scope>
    <source>
        <strain evidence="1">LJ419</strain>
    </source>
</reference>
<evidence type="ECO:0000313" key="2">
    <source>
        <dbReference type="Proteomes" id="UP001139000"/>
    </source>
</evidence>
<protein>
    <submittedName>
        <fullName evidence="1">DUF4270 domain-containing protein</fullName>
    </submittedName>
</protein>
<dbReference type="Pfam" id="PF14092">
    <property type="entry name" value="DUF4270"/>
    <property type="match status" value="1"/>
</dbReference>
<sequence>MILCLHLLLTSCQWGDDIQALEQPNLDDYSVQFSDTLTVQLSTVGSDSLMTGGPSRMLFGNYTDPYFGTVRATSFFQPTTDGGISIANDAEYDSLILSLPYDRYNYGDTTRVINLTVHRLLKDILDKSSYWSGNATEYEVVNIGKTKFVPRPYTTDLLKIKLSDQIGKQVFDLAKENLLSSNTDWINIVKGLVIIPGKTDNGAILGFKIGGDSCSVQLHYHTPLVSGYQKDSAIFKVTASYNQIQGNYAGSQLAKMPANKHIALPSAQSGNLAFLQAGMGNMIRVDLPFLKHYKSLKNTAVNRAYLRIRPFRPSVTNALRVPQALYVYRCDKNNQFYVSGDGTPLPLYYLAAASQATGVSSRYIYDYVANDEYYLLDLTAYATEMIASETDDVGGLIIRSGPFSSSSSYRDADTEFSKSVDRLVVANQHHSQPGVKLEFYYTYIKQ</sequence>
<dbReference type="Proteomes" id="UP001139000">
    <property type="component" value="Unassembled WGS sequence"/>
</dbReference>
<gene>
    <name evidence="1" type="ORF">LXM26_03055</name>
</gene>
<dbReference type="RefSeq" id="WP_234653210.1">
    <property type="nucleotide sequence ID" value="NZ_JAJTTC010000001.1"/>
</dbReference>
<proteinExistence type="predicted"/>
<comment type="caution">
    <text evidence="1">The sequence shown here is derived from an EMBL/GenBank/DDBJ whole genome shotgun (WGS) entry which is preliminary data.</text>
</comment>